<feature type="transmembrane region" description="Helical" evidence="7">
    <location>
        <begin position="114"/>
        <end position="135"/>
    </location>
</feature>
<evidence type="ECO:0000256" key="7">
    <source>
        <dbReference type="SAM" id="Phobius"/>
    </source>
</evidence>
<keyword evidence="4 7" id="KW-0812">Transmembrane</keyword>
<comment type="caution">
    <text evidence="10">The sequence shown here is derived from an EMBL/GenBank/DDBJ whole genome shotgun (WGS) entry which is preliminary data.</text>
</comment>
<name>A0A1F5C8U9_9BACT</name>
<dbReference type="Pfam" id="PF00999">
    <property type="entry name" value="Na_H_Exchanger"/>
    <property type="match status" value="1"/>
</dbReference>
<evidence type="ECO:0000256" key="2">
    <source>
        <dbReference type="ARBA" id="ARBA00005551"/>
    </source>
</evidence>
<dbReference type="Pfam" id="PF02254">
    <property type="entry name" value="TrkA_N"/>
    <property type="match status" value="1"/>
</dbReference>
<keyword evidence="6 7" id="KW-0472">Membrane</keyword>
<feature type="transmembrane region" description="Helical" evidence="7">
    <location>
        <begin position="181"/>
        <end position="203"/>
    </location>
</feature>
<feature type="transmembrane region" description="Helical" evidence="7">
    <location>
        <begin position="215"/>
        <end position="233"/>
    </location>
</feature>
<protein>
    <submittedName>
        <fullName evidence="10">Uncharacterized protein</fullName>
    </submittedName>
</protein>
<feature type="transmembrane region" description="Helical" evidence="7">
    <location>
        <begin position="326"/>
        <end position="346"/>
    </location>
</feature>
<feature type="domain" description="RCK N-terminal" evidence="9">
    <location>
        <begin position="412"/>
        <end position="527"/>
    </location>
</feature>
<keyword evidence="3" id="KW-0813">Transport</keyword>
<dbReference type="AlphaFoldDB" id="A0A1F5C8U9"/>
<evidence type="ECO:0000259" key="8">
    <source>
        <dbReference type="Pfam" id="PF00999"/>
    </source>
</evidence>
<dbReference type="GO" id="GO:0016020">
    <property type="term" value="C:membrane"/>
    <property type="evidence" value="ECO:0007669"/>
    <property type="project" value="UniProtKB-SubCell"/>
</dbReference>
<evidence type="ECO:0000256" key="5">
    <source>
        <dbReference type="ARBA" id="ARBA00022989"/>
    </source>
</evidence>
<accession>A0A1F5C8U9</accession>
<comment type="similarity">
    <text evidence="2">Belongs to the monovalent cation:proton antiporter 2 (CPA2) transporter (TC 2.A.37) family.</text>
</comment>
<dbReference type="Proteomes" id="UP000177947">
    <property type="component" value="Unassembled WGS sequence"/>
</dbReference>
<evidence type="ECO:0000313" key="10">
    <source>
        <dbReference type="EMBL" id="OGD39270.1"/>
    </source>
</evidence>
<comment type="subcellular location">
    <subcellularLocation>
        <location evidence="1">Membrane</location>
        <topology evidence="1">Multi-pass membrane protein</topology>
    </subcellularLocation>
</comment>
<feature type="transmembrane region" description="Helical" evidence="7">
    <location>
        <begin position="86"/>
        <end position="108"/>
    </location>
</feature>
<dbReference type="InterPro" id="IPR006153">
    <property type="entry name" value="Cation/H_exchanger_TM"/>
</dbReference>
<dbReference type="EMBL" id="MEYQ01000011">
    <property type="protein sequence ID" value="OGD39270.1"/>
    <property type="molecule type" value="Genomic_DNA"/>
</dbReference>
<feature type="transmembrane region" description="Helical" evidence="7">
    <location>
        <begin position="293"/>
        <end position="319"/>
    </location>
</feature>
<evidence type="ECO:0000256" key="1">
    <source>
        <dbReference type="ARBA" id="ARBA00004141"/>
    </source>
</evidence>
<dbReference type="InterPro" id="IPR038770">
    <property type="entry name" value="Na+/solute_symporter_sf"/>
</dbReference>
<dbReference type="PANTHER" id="PTHR42751">
    <property type="entry name" value="SODIUM/HYDROGEN EXCHANGER FAMILY/TRKA DOMAIN PROTEIN"/>
    <property type="match status" value="1"/>
</dbReference>
<dbReference type="Gene3D" id="1.20.1530.20">
    <property type="match status" value="1"/>
</dbReference>
<feature type="transmembrane region" description="Helical" evidence="7">
    <location>
        <begin position="147"/>
        <end position="169"/>
    </location>
</feature>
<evidence type="ECO:0000256" key="3">
    <source>
        <dbReference type="ARBA" id="ARBA00022448"/>
    </source>
</evidence>
<dbReference type="InterPro" id="IPR036291">
    <property type="entry name" value="NAD(P)-bd_dom_sf"/>
</dbReference>
<gene>
    <name evidence="10" type="ORF">A2907_00070</name>
</gene>
<evidence type="ECO:0000256" key="4">
    <source>
        <dbReference type="ARBA" id="ARBA00022692"/>
    </source>
</evidence>
<feature type="domain" description="Cation/H+ exchanger transmembrane" evidence="8">
    <location>
        <begin position="16"/>
        <end position="372"/>
    </location>
</feature>
<dbReference type="GO" id="GO:1902600">
    <property type="term" value="P:proton transmembrane transport"/>
    <property type="evidence" value="ECO:0007669"/>
    <property type="project" value="InterPro"/>
</dbReference>
<feature type="transmembrane region" description="Helical" evidence="7">
    <location>
        <begin position="358"/>
        <end position="383"/>
    </location>
</feature>
<evidence type="ECO:0000256" key="6">
    <source>
        <dbReference type="ARBA" id="ARBA00023136"/>
    </source>
</evidence>
<reference evidence="10 11" key="1">
    <citation type="journal article" date="2016" name="Nat. Commun.">
        <title>Thousands of microbial genomes shed light on interconnected biogeochemical processes in an aquifer system.</title>
        <authorList>
            <person name="Anantharaman K."/>
            <person name="Brown C.T."/>
            <person name="Hug L.A."/>
            <person name="Sharon I."/>
            <person name="Castelle C.J."/>
            <person name="Probst A.J."/>
            <person name="Thomas B.C."/>
            <person name="Singh A."/>
            <person name="Wilkins M.J."/>
            <person name="Karaoz U."/>
            <person name="Brodie E.L."/>
            <person name="Williams K.H."/>
            <person name="Hubbard S.S."/>
            <person name="Banfield J.F."/>
        </authorList>
    </citation>
    <scope>NUCLEOTIDE SEQUENCE [LARGE SCALE GENOMIC DNA]</scope>
</reference>
<sequence>MIFSLFSEISVVLVLASALAIVAMFFRQSGILAYILTGIIIGPLGYLAFDSRETLEVMSKIGITLLLFMVGLEMNLSGLKQIGKSAVIIGLGQVIFTAIIGYFLSIAIGFSSMVSLYIALALTFSSTIIVVKLLSEKKDMGSLYGKILIGVLFVQDFIALFALMFLAGIGAKGDVLNFTPILIVFAKGIILSVVLIIIGKKILPKLIGFIARSQELLFLTSIAFALGIASFVSSSFIGLSLEIGGFLAGIALSYSSEHYQIHSRIRPVRDLFIVVFFITLGSTLVLGESLAGIWIPVLAFSGFILVGNPLIVLVIMGILGYKKRTAFFVGLGMAQISEFSFVLMQLGKNVSHIDERSVTIITLVGIITITISSYMILGGNWLYKYLSVFLKIFERKITIERPLAHKDMADHFVLIGSHRLGGHLLSVLPADKTEIIDFNPDTAKKLEIKGYNVIYGDMSDEEIQDDANMLKAKLIISTVPDLNDNISILTRIKEEKLKKPPKVMMTANEEWEAKILYEEGADYVILPHFIGAQQIAYMIAEDHDLPRLREYRERDLATLG</sequence>
<evidence type="ECO:0000313" key="11">
    <source>
        <dbReference type="Proteomes" id="UP000177947"/>
    </source>
</evidence>
<organism evidence="10 11">
    <name type="scientific">Candidatus Azambacteria bacterium RIFCSPLOWO2_01_FULL_37_9</name>
    <dbReference type="NCBI Taxonomy" id="1797297"/>
    <lineage>
        <taxon>Bacteria</taxon>
        <taxon>Candidatus Azamiibacteriota</taxon>
    </lineage>
</organism>
<keyword evidence="5 7" id="KW-1133">Transmembrane helix</keyword>
<feature type="transmembrane region" description="Helical" evidence="7">
    <location>
        <begin position="268"/>
        <end position="287"/>
    </location>
</feature>
<feature type="transmembrane region" description="Helical" evidence="7">
    <location>
        <begin position="239"/>
        <end position="256"/>
    </location>
</feature>
<evidence type="ECO:0000259" key="9">
    <source>
        <dbReference type="Pfam" id="PF02254"/>
    </source>
</evidence>
<feature type="transmembrane region" description="Helical" evidence="7">
    <location>
        <begin position="61"/>
        <end position="79"/>
    </location>
</feature>
<dbReference type="SUPFAM" id="SSF51735">
    <property type="entry name" value="NAD(P)-binding Rossmann-fold domains"/>
    <property type="match status" value="1"/>
</dbReference>
<feature type="transmembrane region" description="Helical" evidence="7">
    <location>
        <begin position="6"/>
        <end position="26"/>
    </location>
</feature>
<dbReference type="GO" id="GO:0006813">
    <property type="term" value="P:potassium ion transport"/>
    <property type="evidence" value="ECO:0007669"/>
    <property type="project" value="InterPro"/>
</dbReference>
<proteinExistence type="inferred from homology"/>
<dbReference type="GO" id="GO:0015297">
    <property type="term" value="F:antiporter activity"/>
    <property type="evidence" value="ECO:0007669"/>
    <property type="project" value="InterPro"/>
</dbReference>
<dbReference type="Gene3D" id="3.40.50.720">
    <property type="entry name" value="NAD(P)-binding Rossmann-like Domain"/>
    <property type="match status" value="1"/>
</dbReference>
<feature type="transmembrane region" description="Helical" evidence="7">
    <location>
        <begin position="31"/>
        <end position="49"/>
    </location>
</feature>
<dbReference type="InterPro" id="IPR003148">
    <property type="entry name" value="RCK_N"/>
</dbReference>
<dbReference type="PANTHER" id="PTHR42751:SF3">
    <property type="entry name" value="SODIUM_GLUTAMATE SYMPORTER"/>
    <property type="match status" value="1"/>
</dbReference>